<dbReference type="WBParaSite" id="DME_0001090301-mRNA-1">
    <property type="protein sequence ID" value="DME_0001090301-mRNA-1"/>
    <property type="gene ID" value="DME_0001090301"/>
</dbReference>
<sequence>MKSSSGQNLPLQLKYDLENATFSSEQEPSTNTSTQNNTVEMSTLDVNSSASQFESFDSDSSESESVEIETVSTYQPTTMETVSTHETTRLADTMQATLGCSKSNITVKVQERVLARHKTYRSTLEYVIAKMHGYLPEERRELKWNCSLEESAQLWANDCSWAHSSAALENKIGESLTYSWVNAKSVSDSLLIDFPQSVWDDFVHMERTNITELSTQQFKENFDAFIQMTNLAATDIGCGMALCRVRGLRKAIQLNVCHYYPSNHIIIDKIEDFVTKNEVRFLELARAFS</sequence>
<proteinExistence type="predicted"/>
<feature type="compositionally biased region" description="Polar residues" evidence="1">
    <location>
        <begin position="1"/>
        <end position="10"/>
    </location>
</feature>
<dbReference type="InterPro" id="IPR014044">
    <property type="entry name" value="CAP_dom"/>
</dbReference>
<dbReference type="Proteomes" id="UP000274756">
    <property type="component" value="Unassembled WGS sequence"/>
</dbReference>
<protein>
    <submittedName>
        <fullName evidence="6">SCP domain-containing protein</fullName>
    </submittedName>
</protein>
<accession>A0A0N4US71</accession>
<dbReference type="STRING" id="318479.A0A0N4US71"/>
<feature type="compositionally biased region" description="Acidic residues" evidence="1">
    <location>
        <begin position="56"/>
        <end position="67"/>
    </location>
</feature>
<organism evidence="4 6">
    <name type="scientific">Dracunculus medinensis</name>
    <name type="common">Guinea worm</name>
    <dbReference type="NCBI Taxonomy" id="318479"/>
    <lineage>
        <taxon>Eukaryota</taxon>
        <taxon>Metazoa</taxon>
        <taxon>Ecdysozoa</taxon>
        <taxon>Nematoda</taxon>
        <taxon>Chromadorea</taxon>
        <taxon>Rhabditida</taxon>
        <taxon>Spirurina</taxon>
        <taxon>Dracunculoidea</taxon>
        <taxon>Dracunculidae</taxon>
        <taxon>Dracunculus</taxon>
    </lineage>
</organism>
<name>A0A0N4US71_DRAME</name>
<evidence type="ECO:0000313" key="5">
    <source>
        <dbReference type="Proteomes" id="UP000274756"/>
    </source>
</evidence>
<dbReference type="Gene3D" id="3.40.33.10">
    <property type="entry name" value="CAP"/>
    <property type="match status" value="1"/>
</dbReference>
<evidence type="ECO:0000313" key="6">
    <source>
        <dbReference type="WBParaSite" id="DME_0001090301-mRNA-1"/>
    </source>
</evidence>
<evidence type="ECO:0000313" key="3">
    <source>
        <dbReference type="EMBL" id="VDN54321.1"/>
    </source>
</evidence>
<keyword evidence="5" id="KW-1185">Reference proteome</keyword>
<dbReference type="OrthoDB" id="5876828at2759"/>
<feature type="compositionally biased region" description="Polar residues" evidence="1">
    <location>
        <begin position="20"/>
        <end position="47"/>
    </location>
</feature>
<dbReference type="InterPro" id="IPR035940">
    <property type="entry name" value="CAP_sf"/>
</dbReference>
<dbReference type="SUPFAM" id="SSF55797">
    <property type="entry name" value="PR-1-like"/>
    <property type="match status" value="1"/>
</dbReference>
<evidence type="ECO:0000256" key="1">
    <source>
        <dbReference type="SAM" id="MobiDB-lite"/>
    </source>
</evidence>
<dbReference type="AlphaFoldDB" id="A0A0N4US71"/>
<feature type="region of interest" description="Disordered" evidence="1">
    <location>
        <begin position="1"/>
        <end position="71"/>
    </location>
</feature>
<dbReference type="EMBL" id="UYYG01000615">
    <property type="protein sequence ID" value="VDN54321.1"/>
    <property type="molecule type" value="Genomic_DNA"/>
</dbReference>
<dbReference type="CDD" id="cd05380">
    <property type="entry name" value="CAP_euk"/>
    <property type="match status" value="1"/>
</dbReference>
<reference evidence="3 5" key="2">
    <citation type="submission" date="2018-11" db="EMBL/GenBank/DDBJ databases">
        <authorList>
            <consortium name="Pathogen Informatics"/>
        </authorList>
    </citation>
    <scope>NUCLEOTIDE SEQUENCE [LARGE SCALE GENOMIC DNA]</scope>
</reference>
<dbReference type="PANTHER" id="PTHR10334">
    <property type="entry name" value="CYSTEINE-RICH SECRETORY PROTEIN-RELATED"/>
    <property type="match status" value="1"/>
</dbReference>
<dbReference type="InterPro" id="IPR001283">
    <property type="entry name" value="CRISP-related"/>
</dbReference>
<dbReference type="Pfam" id="PF00188">
    <property type="entry name" value="CAP"/>
    <property type="match status" value="1"/>
</dbReference>
<gene>
    <name evidence="3" type="ORF">DME_LOCUS4294</name>
</gene>
<feature type="domain" description="SCP" evidence="2">
    <location>
        <begin position="108"/>
        <end position="262"/>
    </location>
</feature>
<evidence type="ECO:0000259" key="2">
    <source>
        <dbReference type="SMART" id="SM00198"/>
    </source>
</evidence>
<dbReference type="Proteomes" id="UP000038040">
    <property type="component" value="Unplaced"/>
</dbReference>
<evidence type="ECO:0000313" key="4">
    <source>
        <dbReference type="Proteomes" id="UP000038040"/>
    </source>
</evidence>
<dbReference type="SMART" id="SM00198">
    <property type="entry name" value="SCP"/>
    <property type="match status" value="1"/>
</dbReference>
<reference evidence="6" key="1">
    <citation type="submission" date="2017-02" db="UniProtKB">
        <authorList>
            <consortium name="WormBaseParasite"/>
        </authorList>
    </citation>
    <scope>IDENTIFICATION</scope>
</reference>